<gene>
    <name evidence="2" type="ORF">AK812_SmicGene8758</name>
</gene>
<sequence>MIRTGLRHLAAAQARSDIGFSSAKLNKMVNQHVGTLLIASHNISRSEVVFKIDLTAVGRLSPESSMHSVQVGENVHVDLLRPFYSEKVPDEKGGQARYLSHLNEPNLLATVTDCLTFSAVREILPGEELGFHYCTTEWTMKSPFVCARDGGRVQGYAHLDQAARLKLQRGGLLCAHVQRLAEKL</sequence>
<feature type="domain" description="SET" evidence="1">
    <location>
        <begin position="35"/>
        <end position="133"/>
    </location>
</feature>
<evidence type="ECO:0000313" key="3">
    <source>
        <dbReference type="Proteomes" id="UP000186817"/>
    </source>
</evidence>
<dbReference type="PANTHER" id="PTHR12350">
    <property type="entry name" value="HISTONE-LYSINE N-METHYLTRANSFERASE-RELATED"/>
    <property type="match status" value="1"/>
</dbReference>
<dbReference type="InterPro" id="IPR001214">
    <property type="entry name" value="SET_dom"/>
</dbReference>
<protein>
    <recommendedName>
        <fullName evidence="1">SET domain-containing protein</fullName>
    </recommendedName>
</protein>
<dbReference type="EMBL" id="LSRX01000131">
    <property type="protein sequence ID" value="OLQ07760.1"/>
    <property type="molecule type" value="Genomic_DNA"/>
</dbReference>
<comment type="caution">
    <text evidence="2">The sequence shown here is derived from an EMBL/GenBank/DDBJ whole genome shotgun (WGS) entry which is preliminary data.</text>
</comment>
<dbReference type="InterPro" id="IPR046341">
    <property type="entry name" value="SET_dom_sf"/>
</dbReference>
<dbReference type="Proteomes" id="UP000186817">
    <property type="component" value="Unassembled WGS sequence"/>
</dbReference>
<name>A0A1Q9EK15_SYMMI</name>
<proteinExistence type="predicted"/>
<dbReference type="AlphaFoldDB" id="A0A1Q9EK15"/>
<evidence type="ECO:0000313" key="2">
    <source>
        <dbReference type="EMBL" id="OLQ07760.1"/>
    </source>
</evidence>
<organism evidence="2 3">
    <name type="scientific">Symbiodinium microadriaticum</name>
    <name type="common">Dinoflagellate</name>
    <name type="synonym">Zooxanthella microadriatica</name>
    <dbReference type="NCBI Taxonomy" id="2951"/>
    <lineage>
        <taxon>Eukaryota</taxon>
        <taxon>Sar</taxon>
        <taxon>Alveolata</taxon>
        <taxon>Dinophyceae</taxon>
        <taxon>Suessiales</taxon>
        <taxon>Symbiodiniaceae</taxon>
        <taxon>Symbiodinium</taxon>
    </lineage>
</organism>
<dbReference type="InterPro" id="IPR053201">
    <property type="entry name" value="Flavunoidine_N-MTase"/>
</dbReference>
<dbReference type="Gene3D" id="2.170.270.10">
    <property type="entry name" value="SET domain"/>
    <property type="match status" value="1"/>
</dbReference>
<dbReference type="Pfam" id="PF00856">
    <property type="entry name" value="SET"/>
    <property type="match status" value="1"/>
</dbReference>
<keyword evidence="3" id="KW-1185">Reference proteome</keyword>
<accession>A0A1Q9EK15</accession>
<dbReference type="SUPFAM" id="SSF82199">
    <property type="entry name" value="SET domain"/>
    <property type="match status" value="1"/>
</dbReference>
<dbReference type="PANTHER" id="PTHR12350:SF19">
    <property type="entry name" value="SET DOMAIN-CONTAINING PROTEIN"/>
    <property type="match status" value="1"/>
</dbReference>
<reference evidence="2 3" key="1">
    <citation type="submission" date="2016-02" db="EMBL/GenBank/DDBJ databases">
        <title>Genome analysis of coral dinoflagellate symbionts highlights evolutionary adaptations to a symbiotic lifestyle.</title>
        <authorList>
            <person name="Aranda M."/>
            <person name="Li Y."/>
            <person name="Liew Y.J."/>
            <person name="Baumgarten S."/>
            <person name="Simakov O."/>
            <person name="Wilson M."/>
            <person name="Piel J."/>
            <person name="Ashoor H."/>
            <person name="Bougouffa S."/>
            <person name="Bajic V.B."/>
            <person name="Ryu T."/>
            <person name="Ravasi T."/>
            <person name="Bayer T."/>
            <person name="Micklem G."/>
            <person name="Kim H."/>
            <person name="Bhak J."/>
            <person name="Lajeunesse T.C."/>
            <person name="Voolstra C.R."/>
        </authorList>
    </citation>
    <scope>NUCLEOTIDE SEQUENCE [LARGE SCALE GENOMIC DNA]</scope>
    <source>
        <strain evidence="2 3">CCMP2467</strain>
    </source>
</reference>
<evidence type="ECO:0000259" key="1">
    <source>
        <dbReference type="Pfam" id="PF00856"/>
    </source>
</evidence>
<dbReference type="OrthoDB" id="5984008at2759"/>